<dbReference type="Gene3D" id="3.40.50.2300">
    <property type="match status" value="2"/>
</dbReference>
<keyword evidence="1" id="KW-0805">Transcription regulation</keyword>
<evidence type="ECO:0000313" key="6">
    <source>
        <dbReference type="EMBL" id="RGC49296.1"/>
    </source>
</evidence>
<dbReference type="SUPFAM" id="SSF53822">
    <property type="entry name" value="Periplasmic binding protein-like I"/>
    <property type="match status" value="1"/>
</dbReference>
<evidence type="ECO:0000256" key="2">
    <source>
        <dbReference type="ARBA" id="ARBA00023125"/>
    </source>
</evidence>
<dbReference type="Proteomes" id="UP000261231">
    <property type="component" value="Unassembled WGS sequence"/>
</dbReference>
<dbReference type="InterPro" id="IPR028082">
    <property type="entry name" value="Peripla_BP_I"/>
</dbReference>
<dbReference type="PANTHER" id="PTHR30146">
    <property type="entry name" value="LACI-RELATED TRANSCRIPTIONAL REPRESSOR"/>
    <property type="match status" value="1"/>
</dbReference>
<dbReference type="GO" id="GO:0000976">
    <property type="term" value="F:transcription cis-regulatory region binding"/>
    <property type="evidence" value="ECO:0007669"/>
    <property type="project" value="TreeGrafter"/>
</dbReference>
<evidence type="ECO:0000313" key="5">
    <source>
        <dbReference type="EMBL" id="RGB78996.1"/>
    </source>
</evidence>
<keyword evidence="2" id="KW-0238">DNA-binding</keyword>
<dbReference type="CDD" id="cd06267">
    <property type="entry name" value="PBP1_LacI_sugar_binding-like"/>
    <property type="match status" value="1"/>
</dbReference>
<dbReference type="EMBL" id="QVEP01000026">
    <property type="protein sequence ID" value="RGB78996.1"/>
    <property type="molecule type" value="Genomic_DNA"/>
</dbReference>
<dbReference type="EMBL" id="QVFD01000003">
    <property type="protein sequence ID" value="RGC49296.1"/>
    <property type="molecule type" value="Genomic_DNA"/>
</dbReference>
<dbReference type="CDD" id="cd01392">
    <property type="entry name" value="HTH_LacI"/>
    <property type="match status" value="1"/>
</dbReference>
<dbReference type="SMART" id="SM00354">
    <property type="entry name" value="HTH_LACI"/>
    <property type="match status" value="1"/>
</dbReference>
<organism evidence="6 8">
    <name type="scientific">Coprococcus catus</name>
    <dbReference type="NCBI Taxonomy" id="116085"/>
    <lineage>
        <taxon>Bacteria</taxon>
        <taxon>Bacillati</taxon>
        <taxon>Bacillota</taxon>
        <taxon>Clostridia</taxon>
        <taxon>Lachnospirales</taxon>
        <taxon>Lachnospiraceae</taxon>
        <taxon>Coprococcus</taxon>
    </lineage>
</organism>
<dbReference type="Gene3D" id="1.10.260.40">
    <property type="entry name" value="lambda repressor-like DNA-binding domains"/>
    <property type="match status" value="1"/>
</dbReference>
<accession>A0A3E2XPW0</accession>
<reference evidence="7 8" key="1">
    <citation type="submission" date="2018-08" db="EMBL/GenBank/DDBJ databases">
        <title>A genome reference for cultivated species of the human gut microbiota.</title>
        <authorList>
            <person name="Zou Y."/>
            <person name="Xue W."/>
            <person name="Luo G."/>
        </authorList>
    </citation>
    <scope>NUCLEOTIDE SEQUENCE [LARGE SCALE GENOMIC DNA]</scope>
    <source>
        <strain evidence="5 7">AF45-17</strain>
        <strain evidence="6 8">AM28-39</strain>
    </source>
</reference>
<dbReference type="OrthoDB" id="9789891at2"/>
<dbReference type="RefSeq" id="WP_117528611.1">
    <property type="nucleotide sequence ID" value="NZ_JAQENQ010000004.1"/>
</dbReference>
<feature type="domain" description="HTH lacI-type" evidence="4">
    <location>
        <begin position="1"/>
        <end position="55"/>
    </location>
</feature>
<evidence type="ECO:0000256" key="1">
    <source>
        <dbReference type="ARBA" id="ARBA00023015"/>
    </source>
</evidence>
<dbReference type="SUPFAM" id="SSF47413">
    <property type="entry name" value="lambda repressor-like DNA-binding domains"/>
    <property type="match status" value="1"/>
</dbReference>
<protein>
    <submittedName>
        <fullName evidence="6">LacI family transcriptional regulator</fullName>
    </submittedName>
</protein>
<dbReference type="Pfam" id="PF13377">
    <property type="entry name" value="Peripla_BP_3"/>
    <property type="match status" value="1"/>
</dbReference>
<dbReference type="PANTHER" id="PTHR30146:SF109">
    <property type="entry name" value="HTH-TYPE TRANSCRIPTIONAL REGULATOR GALS"/>
    <property type="match status" value="1"/>
</dbReference>
<dbReference type="InterPro" id="IPR046335">
    <property type="entry name" value="LacI/GalR-like_sensor"/>
</dbReference>
<evidence type="ECO:0000259" key="4">
    <source>
        <dbReference type="PROSITE" id="PS50932"/>
    </source>
</evidence>
<proteinExistence type="predicted"/>
<comment type="caution">
    <text evidence="6">The sequence shown here is derived from an EMBL/GenBank/DDBJ whole genome shotgun (WGS) entry which is preliminary data.</text>
</comment>
<evidence type="ECO:0000313" key="8">
    <source>
        <dbReference type="Proteomes" id="UP000261231"/>
    </source>
</evidence>
<dbReference type="Proteomes" id="UP000260773">
    <property type="component" value="Unassembled WGS sequence"/>
</dbReference>
<name>A0A3E2XPW0_9FIRM</name>
<dbReference type="InterPro" id="IPR010982">
    <property type="entry name" value="Lambda_DNA-bd_dom_sf"/>
</dbReference>
<keyword evidence="3" id="KW-0804">Transcription</keyword>
<dbReference type="GO" id="GO:0003700">
    <property type="term" value="F:DNA-binding transcription factor activity"/>
    <property type="evidence" value="ECO:0007669"/>
    <property type="project" value="TreeGrafter"/>
</dbReference>
<evidence type="ECO:0000313" key="7">
    <source>
        <dbReference type="Proteomes" id="UP000260773"/>
    </source>
</evidence>
<sequence>MTIKDIAKEAGYSVGTVSRVLNNHPDVSDKARKKVMAVVKKNHFKLNNNAKHLKQQSNSGIAVIVKGNNNMLFATIVEKLQGLIKERGYVCLIYYIDEDENEVEQALQICRERQPMGILFLGSDLEYYRGRFGDAGIPGLLVTNSAEGMELENLSSVSTDDEGAAQTAIEYLFTLGHREIGVLGGKLENSYAARSRYMGCRRAFELRGRNFDSSRQYEGARFSMEDGYHGMLRILNKMPEVTAVFAMSDVMAIGAIRAIKDRGLRVPEDISVIGFDGIVLSQYMCPRLTTIKQDSEIIARRSLEILLGNIREELPVTYERIPSLFIRGESTCALSVQNKGDEKK</sequence>
<keyword evidence="8" id="KW-1185">Reference proteome</keyword>
<dbReference type="PROSITE" id="PS50932">
    <property type="entry name" value="HTH_LACI_2"/>
    <property type="match status" value="1"/>
</dbReference>
<evidence type="ECO:0000256" key="3">
    <source>
        <dbReference type="ARBA" id="ARBA00023163"/>
    </source>
</evidence>
<dbReference type="AlphaFoldDB" id="A0A3E2XPW0"/>
<dbReference type="InterPro" id="IPR000843">
    <property type="entry name" value="HTH_LacI"/>
</dbReference>
<dbReference type="Pfam" id="PF00356">
    <property type="entry name" value="LacI"/>
    <property type="match status" value="1"/>
</dbReference>
<gene>
    <name evidence="5" type="ORF">DW070_10750</name>
    <name evidence="6" type="ORF">DW747_04935</name>
</gene>